<feature type="compositionally biased region" description="Polar residues" evidence="1">
    <location>
        <begin position="47"/>
        <end position="61"/>
    </location>
</feature>
<gene>
    <name evidence="2" type="ORF">V8G54_010237</name>
</gene>
<evidence type="ECO:0000256" key="1">
    <source>
        <dbReference type="SAM" id="MobiDB-lite"/>
    </source>
</evidence>
<protein>
    <submittedName>
        <fullName evidence="2">Uncharacterized protein</fullName>
    </submittedName>
</protein>
<evidence type="ECO:0000313" key="2">
    <source>
        <dbReference type="EMBL" id="WVZ17255.1"/>
    </source>
</evidence>
<name>A0AAQ3NWP0_VIGMU</name>
<evidence type="ECO:0000313" key="3">
    <source>
        <dbReference type="Proteomes" id="UP001374535"/>
    </source>
</evidence>
<dbReference type="EMBL" id="CP144698">
    <property type="protein sequence ID" value="WVZ17255.1"/>
    <property type="molecule type" value="Genomic_DNA"/>
</dbReference>
<keyword evidence="3" id="KW-1185">Reference proteome</keyword>
<organism evidence="2 3">
    <name type="scientific">Vigna mungo</name>
    <name type="common">Black gram</name>
    <name type="synonym">Phaseolus mungo</name>
    <dbReference type="NCBI Taxonomy" id="3915"/>
    <lineage>
        <taxon>Eukaryota</taxon>
        <taxon>Viridiplantae</taxon>
        <taxon>Streptophyta</taxon>
        <taxon>Embryophyta</taxon>
        <taxon>Tracheophyta</taxon>
        <taxon>Spermatophyta</taxon>
        <taxon>Magnoliopsida</taxon>
        <taxon>eudicotyledons</taxon>
        <taxon>Gunneridae</taxon>
        <taxon>Pentapetalae</taxon>
        <taxon>rosids</taxon>
        <taxon>fabids</taxon>
        <taxon>Fabales</taxon>
        <taxon>Fabaceae</taxon>
        <taxon>Papilionoideae</taxon>
        <taxon>50 kb inversion clade</taxon>
        <taxon>NPAAA clade</taxon>
        <taxon>indigoferoid/millettioid clade</taxon>
        <taxon>Phaseoleae</taxon>
        <taxon>Vigna</taxon>
    </lineage>
</organism>
<reference evidence="2 3" key="1">
    <citation type="journal article" date="2023" name="Life. Sci Alliance">
        <title>Evolutionary insights into 3D genome organization and epigenetic landscape of Vigna mungo.</title>
        <authorList>
            <person name="Junaid A."/>
            <person name="Singh B."/>
            <person name="Bhatia S."/>
        </authorList>
    </citation>
    <scope>NUCLEOTIDE SEQUENCE [LARGE SCALE GENOMIC DNA]</scope>
    <source>
        <strain evidence="2">Urdbean</strain>
    </source>
</reference>
<proteinExistence type="predicted"/>
<dbReference type="Proteomes" id="UP001374535">
    <property type="component" value="Chromosome 3"/>
</dbReference>
<dbReference type="AlphaFoldDB" id="A0AAQ3NWP0"/>
<feature type="region of interest" description="Disordered" evidence="1">
    <location>
        <begin position="1"/>
        <end position="69"/>
    </location>
</feature>
<accession>A0AAQ3NWP0</accession>
<sequence>MTYIHNTLTHRHQQQENLNKFKSTRNKDGGPHCNTTLKEHASKIHSNRTSNMGDHITTSNMGDHIKSNRENNCPCNIQQKRKYTNLNTCFTCNHLRQSFPRENHR</sequence>